<dbReference type="OrthoDB" id="3644774at2"/>
<accession>A0A1V2W9V1</accession>
<dbReference type="EMBL" id="MUTJ01000016">
    <property type="protein sequence ID" value="ONU91881.1"/>
    <property type="molecule type" value="Genomic_DNA"/>
</dbReference>
<dbReference type="InterPro" id="IPR011043">
    <property type="entry name" value="Gal_Oxase/kelch_b-propeller"/>
</dbReference>
<proteinExistence type="predicted"/>
<organism evidence="1 2">
    <name type="scientific">Burkholderia cenocepacia</name>
    <dbReference type="NCBI Taxonomy" id="95486"/>
    <lineage>
        <taxon>Bacteria</taxon>
        <taxon>Pseudomonadati</taxon>
        <taxon>Pseudomonadota</taxon>
        <taxon>Betaproteobacteria</taxon>
        <taxon>Burkholderiales</taxon>
        <taxon>Burkholderiaceae</taxon>
        <taxon>Burkholderia</taxon>
        <taxon>Burkholderia cepacia complex</taxon>
    </lineage>
</organism>
<evidence type="ECO:0000313" key="2">
    <source>
        <dbReference type="Proteomes" id="UP000188543"/>
    </source>
</evidence>
<protein>
    <submittedName>
        <fullName evidence="1">Uncharacterized protein</fullName>
    </submittedName>
</protein>
<dbReference type="AlphaFoldDB" id="A0A1V2W9V1"/>
<name>A0A1V2W9V1_9BURK</name>
<dbReference type="Proteomes" id="UP000188543">
    <property type="component" value="Unassembled WGS sequence"/>
</dbReference>
<reference evidence="1 2" key="1">
    <citation type="submission" date="2016-08" db="EMBL/GenBank/DDBJ databases">
        <authorList>
            <person name="Seilhamer J.J."/>
        </authorList>
    </citation>
    <scope>NUCLEOTIDE SEQUENCE [LARGE SCALE GENOMIC DNA]</scope>
    <source>
        <strain evidence="1 2">VC14762</strain>
    </source>
</reference>
<comment type="caution">
    <text evidence="1">The sequence shown here is derived from an EMBL/GenBank/DDBJ whole genome shotgun (WGS) entry which is preliminary data.</text>
</comment>
<sequence>MITDREYKNSLHGYYITDCVVRNRDYFHFAVRNEAEGEDASPLSEEKVSKKIVGFYLDEPLDKRMGSRGLTGFGMLHVGAAKLPSGKDQVVAVDDGGQVYASGGGRSEVEAVIPVSKEGPRRGGIRRIRMIAGRLYAVGGYNTACFRANVGDWTSLCLNLPIPDPDNVDAVEDGSFADIDGFSHDDLYAVGGRGNAWRFTGSKWKRVPLPTNMLLTSVCCTPDGNVYIGAQSGTIFKGREDTWVMIHRGDMTLPLKDIVWHAGKLWCTSDYGVWNIVDDKVVDVELPAEIKVCAGNLSAADGMMLMAGVHGAAYHDGIEWRLIFNRFEMDERATR</sequence>
<dbReference type="SUPFAM" id="SSF50965">
    <property type="entry name" value="Galactose oxidase, central domain"/>
    <property type="match status" value="1"/>
</dbReference>
<evidence type="ECO:0000313" key="1">
    <source>
        <dbReference type="EMBL" id="ONU91881.1"/>
    </source>
</evidence>
<gene>
    <name evidence="1" type="ORF">A8E72_04605</name>
</gene>